<name>A0A1M6UE62_9BACT</name>
<dbReference type="RefSeq" id="WP_218587571.1">
    <property type="nucleotide sequence ID" value="NZ_FRAU01000005.1"/>
</dbReference>
<proteinExistence type="predicted"/>
<dbReference type="Gene3D" id="3.30.70.2660">
    <property type="match status" value="1"/>
</dbReference>
<dbReference type="Pfam" id="PF09704">
    <property type="entry name" value="Cas_Cas5d"/>
    <property type="match status" value="1"/>
</dbReference>
<evidence type="ECO:0000313" key="3">
    <source>
        <dbReference type="Proteomes" id="UP000185812"/>
    </source>
</evidence>
<dbReference type="EMBL" id="FRAU01000005">
    <property type="protein sequence ID" value="SHK67457.1"/>
    <property type="molecule type" value="Genomic_DNA"/>
</dbReference>
<dbReference type="NCBIfam" id="TIGR02593">
    <property type="entry name" value="CRISPR_cas5"/>
    <property type="match status" value="1"/>
</dbReference>
<dbReference type="STRING" id="633813.SAMN04488087_1665"/>
<dbReference type="InterPro" id="IPR021124">
    <property type="entry name" value="CRISPR-assoc_prot_Cas5"/>
</dbReference>
<protein>
    <submittedName>
        <fullName evidence="2">CRISPR-associated protein, Cas5e family</fullName>
    </submittedName>
</protein>
<dbReference type="InterPro" id="IPR013422">
    <property type="entry name" value="CRISPR-assoc_prot_Cas5_N"/>
</dbReference>
<dbReference type="NCBIfam" id="TIGR01868">
    <property type="entry name" value="casD_Cas5e"/>
    <property type="match status" value="1"/>
</dbReference>
<keyword evidence="1" id="KW-0051">Antiviral defense</keyword>
<dbReference type="InterPro" id="IPR010147">
    <property type="entry name" value="CRISPR-assoc_prot_CasD"/>
</dbReference>
<organism evidence="2 3">
    <name type="scientific">Rhodothermus profundi</name>
    <dbReference type="NCBI Taxonomy" id="633813"/>
    <lineage>
        <taxon>Bacteria</taxon>
        <taxon>Pseudomonadati</taxon>
        <taxon>Rhodothermota</taxon>
        <taxon>Rhodothermia</taxon>
        <taxon>Rhodothermales</taxon>
        <taxon>Rhodothermaceae</taxon>
        <taxon>Rhodothermus</taxon>
    </lineage>
</organism>
<evidence type="ECO:0000256" key="1">
    <source>
        <dbReference type="ARBA" id="ARBA00023118"/>
    </source>
</evidence>
<evidence type="ECO:0000313" key="2">
    <source>
        <dbReference type="EMBL" id="SHK67457.1"/>
    </source>
</evidence>
<dbReference type="AlphaFoldDB" id="A0A1M6UE62"/>
<gene>
    <name evidence="2" type="ORF">SAMN04488087_1665</name>
</gene>
<dbReference type="CDD" id="cd09756">
    <property type="entry name" value="Cas5_I-E"/>
    <property type="match status" value="1"/>
</dbReference>
<sequence>MMEVILLRFDAPLMSFGAPIVDQYGFIQPYPALSMMAGLLANALGYEHAETARLERLQERLRYAVREDRRGQPLRDYQTVDLSQPFMQDNRAWTTRGVLEKRMGGAARTGTHIRLRDYWADAVYTVALTLEPADASPTLVDLEQALRFPARPLFIGRKPCLPAAPLFLQRMEAASLLEALQRAPLDRRADSGPMYRVWWQVHPDDPPPGGDVRENRRWPVTDRRDWANQIHVGSRWIAMGELSIHTAEGRHEG</sequence>
<keyword evidence="3" id="KW-1185">Reference proteome</keyword>
<reference evidence="3" key="1">
    <citation type="submission" date="2016-11" db="EMBL/GenBank/DDBJ databases">
        <authorList>
            <person name="Varghese N."/>
            <person name="Submissions S."/>
        </authorList>
    </citation>
    <scope>NUCLEOTIDE SEQUENCE [LARGE SCALE GENOMIC DNA]</scope>
    <source>
        <strain evidence="3">DSM 22212</strain>
    </source>
</reference>
<dbReference type="GO" id="GO:0051607">
    <property type="term" value="P:defense response to virus"/>
    <property type="evidence" value="ECO:0007669"/>
    <property type="project" value="UniProtKB-KW"/>
</dbReference>
<accession>A0A1M6UE62</accession>
<dbReference type="Proteomes" id="UP000185812">
    <property type="component" value="Unassembled WGS sequence"/>
</dbReference>
<dbReference type="GO" id="GO:0003723">
    <property type="term" value="F:RNA binding"/>
    <property type="evidence" value="ECO:0007669"/>
    <property type="project" value="InterPro"/>
</dbReference>
<dbReference type="GO" id="GO:0043571">
    <property type="term" value="P:maintenance of CRISPR repeat elements"/>
    <property type="evidence" value="ECO:0007669"/>
    <property type="project" value="InterPro"/>
</dbReference>